<dbReference type="InterPro" id="IPR050830">
    <property type="entry name" value="Fungal_FAS"/>
</dbReference>
<keyword evidence="2" id="KW-0378">Hydrolase</keyword>
<dbReference type="GO" id="GO:0006633">
    <property type="term" value="P:fatty acid biosynthetic process"/>
    <property type="evidence" value="ECO:0007669"/>
    <property type="project" value="InterPro"/>
</dbReference>
<protein>
    <submittedName>
        <fullName evidence="4">Fatty acid synthase alpha subunit Lsd1</fullName>
        <ecNumber evidence="4">2.3.1.86</ecNumber>
    </submittedName>
</protein>
<keyword evidence="1 4" id="KW-0808">Transferase</keyword>
<dbReference type="GO" id="GO:0004312">
    <property type="term" value="F:fatty acid synthase activity"/>
    <property type="evidence" value="ECO:0007669"/>
    <property type="project" value="InterPro"/>
</dbReference>
<dbReference type="AlphaFoldDB" id="A0A9W8LPE9"/>
<proteinExistence type="predicted"/>
<gene>
    <name evidence="4" type="primary">fas2_18</name>
    <name evidence="4" type="ORF">H4R20_006872</name>
</gene>
<feature type="domain" description="MaoC-like" evidence="3">
    <location>
        <begin position="230"/>
        <end position="330"/>
    </location>
</feature>
<dbReference type="Proteomes" id="UP001140094">
    <property type="component" value="Unassembled WGS sequence"/>
</dbReference>
<dbReference type="Pfam" id="PF01575">
    <property type="entry name" value="MaoC_dehydratas"/>
    <property type="match status" value="1"/>
</dbReference>
<comment type="caution">
    <text evidence="4">The sequence shown here is derived from an EMBL/GenBank/DDBJ whole genome shotgun (WGS) entry which is preliminary data.</text>
</comment>
<dbReference type="PRINTS" id="PR01483">
    <property type="entry name" value="FASYNTHASE"/>
</dbReference>
<dbReference type="EMBL" id="JANBUO010003329">
    <property type="protein sequence ID" value="KAJ2791384.1"/>
    <property type="molecule type" value="Genomic_DNA"/>
</dbReference>
<evidence type="ECO:0000313" key="4">
    <source>
        <dbReference type="EMBL" id="KAJ2791384.1"/>
    </source>
</evidence>
<dbReference type="GO" id="GO:0005835">
    <property type="term" value="C:fatty acid synthase complex"/>
    <property type="evidence" value="ECO:0007669"/>
    <property type="project" value="InterPro"/>
</dbReference>
<dbReference type="PANTHER" id="PTHR10982">
    <property type="entry name" value="MALONYL COA-ACYL CARRIER PROTEIN TRANSACYLASE"/>
    <property type="match status" value="1"/>
</dbReference>
<dbReference type="PANTHER" id="PTHR10982:SF21">
    <property type="entry name" value="FATTY ACID SYNTHASE SUBUNIT BETA"/>
    <property type="match status" value="1"/>
</dbReference>
<dbReference type="InterPro" id="IPR002539">
    <property type="entry name" value="MaoC-like_dom"/>
</dbReference>
<dbReference type="SUPFAM" id="SSF54637">
    <property type="entry name" value="Thioesterase/thiol ester dehydrase-isomerase"/>
    <property type="match status" value="1"/>
</dbReference>
<dbReference type="EC" id="2.3.1.86" evidence="4"/>
<sequence length="367" mass="40738">MEFAFLSAYPNIIRILCSTAFGDGQLNVVHLTNHLELSDNVRSLTAGDCITSELRIVENVNTAAGKQFVLSGTMSIGKKHIASLRTAFLSRGHLVEASKQFKRIHDQRIVIKLTSTVEAATLEAKEWFIYREDALGRLRPDVPITFCLDSIYRYKSNSVFSSVVTTGKVTIALDDGTVACIADVDYAWDTSHGNPVLEYLRAFELVPETSWFEDGGYQLLPGNVDDTTIVVPNTNIDYALISCDMNPIHINPYFADVAGLPAPITHGQWTASSTRAAIEHCVTDNRPDRMRKYDTEYTSMVLPRDKLSVAIFHVGMSRGRMLINGHTSKADDERVMNFSAEVEQPHAAYVFTGQGSQQVGMGMQLYE</sequence>
<dbReference type="GO" id="GO:0004321">
    <property type="term" value="F:fatty-acyl-CoA synthase activity"/>
    <property type="evidence" value="ECO:0007669"/>
    <property type="project" value="UniProtKB-EC"/>
</dbReference>
<dbReference type="OrthoDB" id="4251012at2759"/>
<reference evidence="4" key="1">
    <citation type="submission" date="2022-07" db="EMBL/GenBank/DDBJ databases">
        <title>Phylogenomic reconstructions and comparative analyses of Kickxellomycotina fungi.</title>
        <authorList>
            <person name="Reynolds N.K."/>
            <person name="Stajich J.E."/>
            <person name="Barry K."/>
            <person name="Grigoriev I.V."/>
            <person name="Crous P."/>
            <person name="Smith M.E."/>
        </authorList>
    </citation>
    <scope>NUCLEOTIDE SEQUENCE</scope>
    <source>
        <strain evidence="4">NRRL 1565</strain>
    </source>
</reference>
<dbReference type="Gene3D" id="3.10.129.10">
    <property type="entry name" value="Hotdog Thioesterase"/>
    <property type="match status" value="2"/>
</dbReference>
<accession>A0A9W8LPE9</accession>
<keyword evidence="4" id="KW-0012">Acyltransferase</keyword>
<evidence type="ECO:0000259" key="3">
    <source>
        <dbReference type="Pfam" id="PF01575"/>
    </source>
</evidence>
<dbReference type="GO" id="GO:0016787">
    <property type="term" value="F:hydrolase activity"/>
    <property type="evidence" value="ECO:0007669"/>
    <property type="project" value="UniProtKB-KW"/>
</dbReference>
<organism evidence="4 5">
    <name type="scientific">Coemansia guatemalensis</name>
    <dbReference type="NCBI Taxonomy" id="2761395"/>
    <lineage>
        <taxon>Eukaryota</taxon>
        <taxon>Fungi</taxon>
        <taxon>Fungi incertae sedis</taxon>
        <taxon>Zoopagomycota</taxon>
        <taxon>Kickxellomycotina</taxon>
        <taxon>Kickxellomycetes</taxon>
        <taxon>Kickxellales</taxon>
        <taxon>Kickxellaceae</taxon>
        <taxon>Coemansia</taxon>
    </lineage>
</organism>
<evidence type="ECO:0000256" key="1">
    <source>
        <dbReference type="ARBA" id="ARBA00022679"/>
    </source>
</evidence>
<keyword evidence="5" id="KW-1185">Reference proteome</keyword>
<dbReference type="InterPro" id="IPR003965">
    <property type="entry name" value="Fatty_acid_synthase"/>
</dbReference>
<dbReference type="InterPro" id="IPR001227">
    <property type="entry name" value="Ac_transferase_dom_sf"/>
</dbReference>
<evidence type="ECO:0000256" key="2">
    <source>
        <dbReference type="ARBA" id="ARBA00022801"/>
    </source>
</evidence>
<name>A0A9W8LPE9_9FUNG</name>
<evidence type="ECO:0000313" key="5">
    <source>
        <dbReference type="Proteomes" id="UP001140094"/>
    </source>
</evidence>
<feature type="non-terminal residue" evidence="4">
    <location>
        <position position="367"/>
    </location>
</feature>
<dbReference type="InterPro" id="IPR029069">
    <property type="entry name" value="HotDog_dom_sf"/>
</dbReference>
<dbReference type="Pfam" id="PF22235">
    <property type="entry name" value="FAS1_thioest_ins"/>
    <property type="match status" value="1"/>
</dbReference>
<dbReference type="Gene3D" id="3.40.366.10">
    <property type="entry name" value="Malonyl-Coenzyme A Acyl Carrier Protein, domain 2"/>
    <property type="match status" value="1"/>
</dbReference>